<reference evidence="1 2" key="1">
    <citation type="journal article" date="2009" name="J. Bacteriol.">
        <title>Complete genome sequence of Robiginitalea biformata HTCC2501.</title>
        <authorList>
            <person name="Oh H.M."/>
            <person name="Giovannoni S.J."/>
            <person name="Lee K."/>
            <person name="Ferriera S."/>
            <person name="Johnson J."/>
            <person name="Cho J.C."/>
        </authorList>
    </citation>
    <scope>NUCLEOTIDE SEQUENCE [LARGE SCALE GENOMIC DNA]</scope>
    <source>
        <strain evidence="2">ATCC BAA-864 / HTCC2501 / KCTC 12146</strain>
    </source>
</reference>
<keyword evidence="2" id="KW-1185">Reference proteome</keyword>
<dbReference type="HOGENOM" id="CLU_3428328_0_0_10"/>
<evidence type="ECO:0000313" key="1">
    <source>
        <dbReference type="EMBL" id="EAR16371.1"/>
    </source>
</evidence>
<dbReference type="EMBL" id="CP001712">
    <property type="protein sequence ID" value="EAR16371.1"/>
    <property type="molecule type" value="Genomic_DNA"/>
</dbReference>
<gene>
    <name evidence="1" type="ordered locus">RB2501_05715</name>
</gene>
<dbReference type="KEGG" id="rbi:RB2501_05715"/>
<dbReference type="STRING" id="313596.RB2501_05715"/>
<evidence type="ECO:0000313" key="2">
    <source>
        <dbReference type="Proteomes" id="UP000009049"/>
    </source>
</evidence>
<dbReference type="AlphaFoldDB" id="A4CHG3"/>
<organism evidence="1 2">
    <name type="scientific">Robiginitalea biformata (strain ATCC BAA-864 / DSM 15991 / KCTC 12146 / HTCC2501)</name>
    <dbReference type="NCBI Taxonomy" id="313596"/>
    <lineage>
        <taxon>Bacteria</taxon>
        <taxon>Pseudomonadati</taxon>
        <taxon>Bacteroidota</taxon>
        <taxon>Flavobacteriia</taxon>
        <taxon>Flavobacteriales</taxon>
        <taxon>Flavobacteriaceae</taxon>
        <taxon>Robiginitalea</taxon>
    </lineage>
</organism>
<sequence>MLLRYFLPSLPFTYKPESLV</sequence>
<proteinExistence type="predicted"/>
<name>A4CHG3_ROBBH</name>
<accession>A4CHG3</accession>
<protein>
    <submittedName>
        <fullName evidence="1">Uncharacterized protein</fullName>
    </submittedName>
</protein>
<dbReference type="Proteomes" id="UP000009049">
    <property type="component" value="Chromosome"/>
</dbReference>